<dbReference type="eggNOG" id="KOG0625">
    <property type="taxonomic scope" value="Eukaryota"/>
</dbReference>
<dbReference type="STRING" id="32264.T1K746"/>
<dbReference type="SUPFAM" id="SSF53738">
    <property type="entry name" value="Phosphoglucomutase, first 3 domains"/>
    <property type="match status" value="1"/>
</dbReference>
<dbReference type="HOGENOM" id="CLU_1680182_0_0_1"/>
<keyword evidence="2" id="KW-0460">Magnesium</keyword>
<evidence type="ECO:0000256" key="2">
    <source>
        <dbReference type="ARBA" id="ARBA00022842"/>
    </source>
</evidence>
<dbReference type="Proteomes" id="UP000015104">
    <property type="component" value="Unassembled WGS sequence"/>
</dbReference>
<evidence type="ECO:0000256" key="3">
    <source>
        <dbReference type="ARBA" id="ARBA00023235"/>
    </source>
</evidence>
<evidence type="ECO:0000313" key="5">
    <source>
        <dbReference type="Proteomes" id="UP000015104"/>
    </source>
</evidence>
<dbReference type="InterPro" id="IPR016055">
    <property type="entry name" value="A-D-PHexomutase_a/b/a-I/II/III"/>
</dbReference>
<dbReference type="AlphaFoldDB" id="T1K746"/>
<dbReference type="EMBL" id="CAEY01001799">
    <property type="status" value="NOT_ANNOTATED_CDS"/>
    <property type="molecule type" value="Genomic_DNA"/>
</dbReference>
<sequence>MVHQVVTVDTNPYEGQKPGTSGLRKPTKIFLEKPNYTANFVQCILDCIDDKSCLAIDFIIKICAGNGVKRLIIGQNDTSNGGPAPEGITDKIFKLTKEIKQFKTVPDLSISIDEVGTQEVVIGTDKMIVEIIEMHLRYGDRNMILGIKGLFVCSYFCMDSGPSVLSYCVISSSKLLSLDTILTKKLLLKLGSRILKVSIISVPHLLNNNFESTLTSIQLRICIHLKITSRLTLLEELKTILPLVPTIPELVAGFLHLMYLSCEFSH</sequence>
<dbReference type="InterPro" id="IPR045244">
    <property type="entry name" value="PGM"/>
</dbReference>
<dbReference type="GO" id="GO:0046872">
    <property type="term" value="F:metal ion binding"/>
    <property type="evidence" value="ECO:0007669"/>
    <property type="project" value="UniProtKB-KW"/>
</dbReference>
<proteinExistence type="predicted"/>
<evidence type="ECO:0000313" key="4">
    <source>
        <dbReference type="EnsemblMetazoa" id="tetur06g02920.1"/>
    </source>
</evidence>
<dbReference type="Gene3D" id="3.40.120.10">
    <property type="entry name" value="Alpha-D-Glucose-1,6-Bisphosphate, subunit A, domain 3"/>
    <property type="match status" value="2"/>
</dbReference>
<dbReference type="PANTHER" id="PTHR22573:SF2">
    <property type="entry name" value="PHOSPHOGLUCOMUTASE"/>
    <property type="match status" value="1"/>
</dbReference>
<dbReference type="GO" id="GO:0005829">
    <property type="term" value="C:cytosol"/>
    <property type="evidence" value="ECO:0007669"/>
    <property type="project" value="TreeGrafter"/>
</dbReference>
<dbReference type="EnsemblMetazoa" id="tetur06g02920.1">
    <property type="protein sequence ID" value="tetur06g02920.1"/>
    <property type="gene ID" value="tetur06g02920"/>
</dbReference>
<dbReference type="PANTHER" id="PTHR22573">
    <property type="entry name" value="PHOSPHOHEXOMUTASE FAMILY MEMBER"/>
    <property type="match status" value="1"/>
</dbReference>
<name>T1K746_TETUR</name>
<protein>
    <submittedName>
        <fullName evidence="4">Uncharacterized protein</fullName>
    </submittedName>
</protein>
<reference evidence="4" key="2">
    <citation type="submission" date="2015-06" db="UniProtKB">
        <authorList>
            <consortium name="EnsemblMetazoa"/>
        </authorList>
    </citation>
    <scope>IDENTIFICATION</scope>
</reference>
<evidence type="ECO:0000256" key="1">
    <source>
        <dbReference type="ARBA" id="ARBA00022723"/>
    </source>
</evidence>
<keyword evidence="5" id="KW-1185">Reference proteome</keyword>
<dbReference type="GO" id="GO:0005975">
    <property type="term" value="P:carbohydrate metabolic process"/>
    <property type="evidence" value="ECO:0007669"/>
    <property type="project" value="InterPro"/>
</dbReference>
<reference evidence="5" key="1">
    <citation type="submission" date="2011-08" db="EMBL/GenBank/DDBJ databases">
        <authorList>
            <person name="Rombauts S."/>
        </authorList>
    </citation>
    <scope>NUCLEOTIDE SEQUENCE</scope>
    <source>
        <strain evidence="5">London</strain>
    </source>
</reference>
<keyword evidence="3" id="KW-0413">Isomerase</keyword>
<dbReference type="GO" id="GO:0004614">
    <property type="term" value="F:phosphoglucomutase activity"/>
    <property type="evidence" value="ECO:0007669"/>
    <property type="project" value="InterPro"/>
</dbReference>
<accession>T1K746</accession>
<organism evidence="4 5">
    <name type="scientific">Tetranychus urticae</name>
    <name type="common">Two-spotted spider mite</name>
    <dbReference type="NCBI Taxonomy" id="32264"/>
    <lineage>
        <taxon>Eukaryota</taxon>
        <taxon>Metazoa</taxon>
        <taxon>Ecdysozoa</taxon>
        <taxon>Arthropoda</taxon>
        <taxon>Chelicerata</taxon>
        <taxon>Arachnida</taxon>
        <taxon>Acari</taxon>
        <taxon>Acariformes</taxon>
        <taxon>Trombidiformes</taxon>
        <taxon>Prostigmata</taxon>
        <taxon>Eleutherengona</taxon>
        <taxon>Raphignathae</taxon>
        <taxon>Tetranychoidea</taxon>
        <taxon>Tetranychidae</taxon>
        <taxon>Tetranychus</taxon>
    </lineage>
</organism>
<keyword evidence="1" id="KW-0479">Metal-binding</keyword>